<dbReference type="AlphaFoldDB" id="A0A2G1MHP7"/>
<dbReference type="RefSeq" id="WP_099275311.1">
    <property type="nucleotide sequence ID" value="NZ_KZ304954.1"/>
</dbReference>
<evidence type="ECO:0000313" key="5">
    <source>
        <dbReference type="Proteomes" id="UP000221860"/>
    </source>
</evidence>
<accession>A0A2G1MHP7</accession>
<dbReference type="PANTHER" id="PTHR43046:SF16">
    <property type="entry name" value="ADP-RIBOSE PYROPHOSPHATASE YJHB-RELATED"/>
    <property type="match status" value="1"/>
</dbReference>
<dbReference type="EMBL" id="NQWH01000007">
    <property type="protein sequence ID" value="PHP28279.1"/>
    <property type="molecule type" value="Genomic_DNA"/>
</dbReference>
<proteinExistence type="predicted"/>
<comment type="caution">
    <text evidence="4">The sequence shown here is derived from an EMBL/GenBank/DDBJ whole genome shotgun (WGS) entry which is preliminary data.</text>
</comment>
<dbReference type="InterPro" id="IPR015797">
    <property type="entry name" value="NUDIX_hydrolase-like_dom_sf"/>
</dbReference>
<dbReference type="InterPro" id="IPR000086">
    <property type="entry name" value="NUDIX_hydrolase_dom"/>
</dbReference>
<dbReference type="Proteomes" id="UP000221860">
    <property type="component" value="Unassembled WGS sequence"/>
</dbReference>
<protein>
    <submittedName>
        <fullName evidence="4">NUDIX hydrolase</fullName>
    </submittedName>
</protein>
<keyword evidence="2 4" id="KW-0378">Hydrolase</keyword>
<dbReference type="PROSITE" id="PS00893">
    <property type="entry name" value="NUDIX_BOX"/>
    <property type="match status" value="1"/>
</dbReference>
<reference evidence="4 5" key="1">
    <citation type="submission" date="2017-08" db="EMBL/GenBank/DDBJ databases">
        <title>Draft Genome Sequence of Loktanella cinnabarina Strain XM1, Isolated from Coastal Surface Water.</title>
        <authorList>
            <person name="Ma R."/>
            <person name="Wang J."/>
            <person name="Wang Q."/>
            <person name="Ma Z."/>
            <person name="Li J."/>
            <person name="Chen L."/>
        </authorList>
    </citation>
    <scope>NUCLEOTIDE SEQUENCE [LARGE SCALE GENOMIC DNA]</scope>
    <source>
        <strain evidence="4 5">XM1</strain>
    </source>
</reference>
<dbReference type="PANTHER" id="PTHR43046">
    <property type="entry name" value="GDP-MANNOSE MANNOSYL HYDROLASE"/>
    <property type="match status" value="1"/>
</dbReference>
<dbReference type="PROSITE" id="PS51462">
    <property type="entry name" value="NUDIX"/>
    <property type="match status" value="1"/>
</dbReference>
<dbReference type="InterPro" id="IPR020084">
    <property type="entry name" value="NUDIX_hydrolase_CS"/>
</dbReference>
<evidence type="ECO:0000256" key="2">
    <source>
        <dbReference type="ARBA" id="ARBA00022801"/>
    </source>
</evidence>
<gene>
    <name evidence="4" type="ORF">CJ301_05960</name>
</gene>
<comment type="cofactor">
    <cofactor evidence="1">
        <name>Mg(2+)</name>
        <dbReference type="ChEBI" id="CHEBI:18420"/>
    </cofactor>
</comment>
<evidence type="ECO:0000256" key="1">
    <source>
        <dbReference type="ARBA" id="ARBA00001946"/>
    </source>
</evidence>
<name>A0A2G1MHP7_9RHOB</name>
<dbReference type="SUPFAM" id="SSF55811">
    <property type="entry name" value="Nudix"/>
    <property type="match status" value="1"/>
</dbReference>
<feature type="domain" description="Nudix hydrolase" evidence="3">
    <location>
        <begin position="15"/>
        <end position="145"/>
    </location>
</feature>
<dbReference type="Pfam" id="PF00293">
    <property type="entry name" value="NUDIX"/>
    <property type="match status" value="1"/>
</dbReference>
<evidence type="ECO:0000313" key="4">
    <source>
        <dbReference type="EMBL" id="PHP28279.1"/>
    </source>
</evidence>
<dbReference type="Gene3D" id="3.90.79.10">
    <property type="entry name" value="Nucleoside Triphosphate Pyrophosphohydrolase"/>
    <property type="match status" value="1"/>
</dbReference>
<dbReference type="OrthoDB" id="9816040at2"/>
<organism evidence="4 5">
    <name type="scientific">Limimaricola cinnabarinus</name>
    <dbReference type="NCBI Taxonomy" id="1125964"/>
    <lineage>
        <taxon>Bacteria</taxon>
        <taxon>Pseudomonadati</taxon>
        <taxon>Pseudomonadota</taxon>
        <taxon>Alphaproteobacteria</taxon>
        <taxon>Rhodobacterales</taxon>
        <taxon>Paracoccaceae</taxon>
        <taxon>Limimaricola</taxon>
    </lineage>
</organism>
<keyword evidence="5" id="KW-1185">Reference proteome</keyword>
<evidence type="ECO:0000259" key="3">
    <source>
        <dbReference type="PROSITE" id="PS51462"/>
    </source>
</evidence>
<dbReference type="GO" id="GO:0016787">
    <property type="term" value="F:hydrolase activity"/>
    <property type="evidence" value="ECO:0007669"/>
    <property type="project" value="UniProtKB-KW"/>
</dbReference>
<sequence>MIPRYGEQVRRGRRYRHRAGVYAILQRGGDWLLTCKEDDPEDIQLPGGGIDPGESPLAALHREVFEETGWRIGGARRLGAFRRFVWMGDYGYWGEKLCHIYSARPVRPHGPPSEPGHRALWMPAREAAPRLGNAGDRAFARAFVAGRLPRLRGPRLPQGSKAINPRP</sequence>